<organism evidence="3 4">
    <name type="scientific">Rhodotorula paludigena</name>
    <dbReference type="NCBI Taxonomy" id="86838"/>
    <lineage>
        <taxon>Eukaryota</taxon>
        <taxon>Fungi</taxon>
        <taxon>Dikarya</taxon>
        <taxon>Basidiomycota</taxon>
        <taxon>Pucciniomycotina</taxon>
        <taxon>Microbotryomycetes</taxon>
        <taxon>Sporidiobolales</taxon>
        <taxon>Sporidiobolaceae</taxon>
        <taxon>Rhodotorula</taxon>
    </lineage>
</organism>
<evidence type="ECO:0000259" key="2">
    <source>
        <dbReference type="PROSITE" id="PS50181"/>
    </source>
</evidence>
<name>A0AAV5GR17_9BASI</name>
<evidence type="ECO:0000256" key="1">
    <source>
        <dbReference type="SAM" id="MobiDB-lite"/>
    </source>
</evidence>
<evidence type="ECO:0000313" key="3">
    <source>
        <dbReference type="EMBL" id="GJN91922.1"/>
    </source>
</evidence>
<keyword evidence="4" id="KW-1185">Reference proteome</keyword>
<proteinExistence type="predicted"/>
<reference evidence="3 4" key="1">
    <citation type="submission" date="2021-12" db="EMBL/GenBank/DDBJ databases">
        <title>High titer production of polyol ester of fatty acids by Rhodotorula paludigena BS15 towards product separation-free biomass refinery.</title>
        <authorList>
            <person name="Mano J."/>
            <person name="Ono H."/>
            <person name="Tanaka T."/>
            <person name="Naito K."/>
            <person name="Sushida H."/>
            <person name="Ike M."/>
            <person name="Tokuyasu K."/>
            <person name="Kitaoka M."/>
        </authorList>
    </citation>
    <scope>NUCLEOTIDE SEQUENCE [LARGE SCALE GENOMIC DNA]</scope>
    <source>
        <strain evidence="3 4">BS15</strain>
    </source>
</reference>
<dbReference type="Pfam" id="PF12937">
    <property type="entry name" value="F-box-like"/>
    <property type="match status" value="1"/>
</dbReference>
<protein>
    <recommendedName>
        <fullName evidence="2">F-box domain-containing protein</fullName>
    </recommendedName>
</protein>
<dbReference type="InterPro" id="IPR032675">
    <property type="entry name" value="LRR_dom_sf"/>
</dbReference>
<feature type="compositionally biased region" description="Pro residues" evidence="1">
    <location>
        <begin position="433"/>
        <end position="444"/>
    </location>
</feature>
<evidence type="ECO:0000313" key="4">
    <source>
        <dbReference type="Proteomes" id="UP001342314"/>
    </source>
</evidence>
<feature type="region of interest" description="Disordered" evidence="1">
    <location>
        <begin position="1"/>
        <end position="27"/>
    </location>
</feature>
<dbReference type="Gene3D" id="3.80.10.10">
    <property type="entry name" value="Ribonuclease Inhibitor"/>
    <property type="match status" value="1"/>
</dbReference>
<accession>A0AAV5GR17</accession>
<comment type="caution">
    <text evidence="3">The sequence shown here is derived from an EMBL/GenBank/DDBJ whole genome shotgun (WGS) entry which is preliminary data.</text>
</comment>
<feature type="compositionally biased region" description="Low complexity" evidence="1">
    <location>
        <begin position="416"/>
        <end position="432"/>
    </location>
</feature>
<dbReference type="Proteomes" id="UP001342314">
    <property type="component" value="Unassembled WGS sequence"/>
</dbReference>
<dbReference type="SUPFAM" id="SSF81383">
    <property type="entry name" value="F-box domain"/>
    <property type="match status" value="1"/>
</dbReference>
<dbReference type="InterPro" id="IPR001810">
    <property type="entry name" value="F-box_dom"/>
</dbReference>
<dbReference type="EMBL" id="BQKY01000010">
    <property type="protein sequence ID" value="GJN91922.1"/>
    <property type="molecule type" value="Genomic_DNA"/>
</dbReference>
<dbReference type="InterPro" id="IPR036047">
    <property type="entry name" value="F-box-like_dom_sf"/>
</dbReference>
<gene>
    <name evidence="3" type="ORF">Rhopal_004947-T1</name>
</gene>
<feature type="region of interest" description="Disordered" evidence="1">
    <location>
        <begin position="401"/>
        <end position="458"/>
    </location>
</feature>
<dbReference type="PROSITE" id="PS50181">
    <property type="entry name" value="FBOX"/>
    <property type="match status" value="1"/>
</dbReference>
<dbReference type="AlphaFoldDB" id="A0AAV5GR17"/>
<sequence length="507" mass="54065">MRRQDKHAVSMGSASVPPVGIPPTPPHTPPLAPCAPLPTLTALPTEIVCHVFSYLSPPALAACALVAHPLLPLARAALYARLTLRNQRHGRAAAHDASPLDEPSSALLATLRAHPRSLARLAHALDFDLLSHVGADDVAALLADVFALCPALTSVRLGAGAHGHGLPFRGLHRGLALSPAAAATAQRLTRLDVERCAGAPHTLALVLLEARELRALRIGQFLLEQDDWDLFCGKRAPQCRLESFVATGRITCTAFEFCTAASSASLRAVELPQCEHTALDLSRFSALSSVALSLFLASAPTPFSPAHAAFEPTMQRLARHFAATLASARAALVSRVSLAGAWDCAATAPPGASQAVDVVLHARLLERLPREGVREVVVRTELNAIALAAWLADDEWWGGPARAALPPEEEEPPGSPAASVASLAVSTNVPSPVGSPSPPPPPPRSLSSSPTLPPSSRRRADVAVLELWQKQSYSAARREFQHRVRERVEAGARERGVEVRWRMYERW</sequence>
<feature type="domain" description="F-box" evidence="2">
    <location>
        <begin position="37"/>
        <end position="82"/>
    </location>
</feature>